<keyword evidence="6" id="KW-1185">Reference proteome</keyword>
<dbReference type="InterPro" id="IPR011330">
    <property type="entry name" value="Glyco_hydro/deAcase_b/a-brl"/>
</dbReference>
<gene>
    <name evidence="5" type="ORF">FIV42_04950</name>
</gene>
<feature type="domain" description="Glycoside hydrolase family 57 N-terminal" evidence="4">
    <location>
        <begin position="9"/>
        <end position="420"/>
    </location>
</feature>
<sequence>MTSKIYVQFLWHFHQPYYSVPNQTSNKLPWVRLHSIKSYYDMGRMLERFPQVRCVVNFSGCLLQQLREYIEEGKRDSWWDLTEKPARELNEAEKYHLLRNFFSIDWDTCVERFPRYKELLEKRGEDDDAIDPGAFSVQELRDLQVLFNLAWFGFSAREERVVVQALIDKGRGYTESEKHAVLEQQIEVMQLVAPLYSKLHHRGQIELSITPMYHPILPLIIDSDVAAVATPNRPRPRRFQAPDDADFHVDEARSLARDFLGVDASGMWPAEGSISPQAVATFAEHDVAWIASDEEVLQKSIGERWSRNWDLYHPWHLESAPETQIFFRDRGLSDLIGFVYAKNDADEAVADFVDRVRHIGQERREDLSPPVISVILDGENPWEHYPQDGESFLSELYRALTEADDIETVTPTQYLEEVGPGPALETLHSGSWIEANYRIWIGEDQTNRAWNLLGRTREHLVERSEDESLSEGRLHQAWEALHIAEGSDWFWWYGDDFTSRNDADFDRLFRDQLRHVYAALRDEPPADLDVPLIGDTAAEVEFKPPQGLIQPSIDGNNDFFYEWSGAGVYTNRGGRGSMFENTRFVDELRIGFDLGFLYLMVKPGADFHERRKELELRFKITGPDGGVRSISVEFGERVEAVVESARHGKCPVERAAYVDCLELAAPFAHLELHTGDEFSIHLSVIEQSMEVSRHPIERALVLQVPDETFELRNWIV</sequence>
<keyword evidence="2 3" id="KW-0119">Carbohydrate metabolism</keyword>
<proteinExistence type="inferred from homology"/>
<dbReference type="CDD" id="cd10796">
    <property type="entry name" value="GH57N_APU"/>
    <property type="match status" value="1"/>
</dbReference>
<dbReference type="Proteomes" id="UP000315995">
    <property type="component" value="Chromosome"/>
</dbReference>
<accession>A0A4Y6PP68</accession>
<dbReference type="SUPFAM" id="SSF88713">
    <property type="entry name" value="Glycoside hydrolase/deacetylase"/>
    <property type="match status" value="1"/>
</dbReference>
<evidence type="ECO:0000256" key="3">
    <source>
        <dbReference type="RuleBase" id="RU361196"/>
    </source>
</evidence>
<organism evidence="5 6">
    <name type="scientific">Persicimonas caeni</name>
    <dbReference type="NCBI Taxonomy" id="2292766"/>
    <lineage>
        <taxon>Bacteria</taxon>
        <taxon>Deltaproteobacteria</taxon>
        <taxon>Bradymonadales</taxon>
        <taxon>Bradymonadaceae</taxon>
        <taxon>Persicimonas</taxon>
    </lineage>
</organism>
<dbReference type="AlphaFoldDB" id="A0A4Y6PP68"/>
<accession>A0A5B8Y016</accession>
<reference evidence="5 6" key="1">
    <citation type="submission" date="2019-06" db="EMBL/GenBank/DDBJ databases">
        <title>Persicimonas caeni gen. nov., sp. nov., a predatory bacterium isolated from solar saltern.</title>
        <authorList>
            <person name="Wang S."/>
        </authorList>
    </citation>
    <scope>NUCLEOTIDE SEQUENCE [LARGE SCALE GENOMIC DNA]</scope>
    <source>
        <strain evidence="5 6">YN101</strain>
    </source>
</reference>
<evidence type="ECO:0000256" key="2">
    <source>
        <dbReference type="ARBA" id="ARBA00023277"/>
    </source>
</evidence>
<keyword evidence="5" id="KW-0378">Hydrolase</keyword>
<dbReference type="Gene3D" id="3.20.110.10">
    <property type="entry name" value="Glycoside hydrolase 38, N terminal domain"/>
    <property type="match status" value="1"/>
</dbReference>
<dbReference type="GO" id="GO:0016787">
    <property type="term" value="F:hydrolase activity"/>
    <property type="evidence" value="ECO:0007669"/>
    <property type="project" value="UniProtKB-KW"/>
</dbReference>
<dbReference type="PANTHER" id="PTHR36306:SF1">
    <property type="entry name" value="ALPHA-AMYLASE-RELATED"/>
    <property type="match status" value="1"/>
</dbReference>
<dbReference type="InterPro" id="IPR027291">
    <property type="entry name" value="Glyco_hydro_38_N_sf"/>
</dbReference>
<evidence type="ECO:0000313" key="5">
    <source>
        <dbReference type="EMBL" id="QDG50104.1"/>
    </source>
</evidence>
<evidence type="ECO:0000313" key="6">
    <source>
        <dbReference type="Proteomes" id="UP000315995"/>
    </source>
</evidence>
<dbReference type="Pfam" id="PF03065">
    <property type="entry name" value="Glyco_hydro_57"/>
    <property type="match status" value="1"/>
</dbReference>
<evidence type="ECO:0000256" key="1">
    <source>
        <dbReference type="ARBA" id="ARBA00006821"/>
    </source>
</evidence>
<name>A0A4Y6PP68_PERCE</name>
<evidence type="ECO:0000259" key="4">
    <source>
        <dbReference type="Pfam" id="PF03065"/>
    </source>
</evidence>
<protein>
    <submittedName>
        <fullName evidence="5">Glycoside hydrolase</fullName>
    </submittedName>
</protein>
<dbReference type="RefSeq" id="WP_141196600.1">
    <property type="nucleotide sequence ID" value="NZ_CP041186.1"/>
</dbReference>
<dbReference type="InterPro" id="IPR052046">
    <property type="entry name" value="GH57_Enzymes"/>
</dbReference>
<dbReference type="EMBL" id="CP041186">
    <property type="protein sequence ID" value="QDG50104.1"/>
    <property type="molecule type" value="Genomic_DNA"/>
</dbReference>
<dbReference type="PANTHER" id="PTHR36306">
    <property type="entry name" value="ALPHA-AMYLASE-RELATED-RELATED"/>
    <property type="match status" value="1"/>
</dbReference>
<dbReference type="GO" id="GO:0005975">
    <property type="term" value="P:carbohydrate metabolic process"/>
    <property type="evidence" value="ECO:0007669"/>
    <property type="project" value="InterPro"/>
</dbReference>
<comment type="similarity">
    <text evidence="1 3">Belongs to the glycosyl hydrolase 57 family.</text>
</comment>
<dbReference type="InterPro" id="IPR004300">
    <property type="entry name" value="Glyco_hydro_57_N"/>
</dbReference>
<dbReference type="OrthoDB" id="9759321at2"/>